<dbReference type="InterPro" id="IPR029060">
    <property type="entry name" value="PIN-like_dom_sf"/>
</dbReference>
<reference evidence="8 9" key="1">
    <citation type="submission" date="2023-06" db="EMBL/GenBank/DDBJ databases">
        <title>Rock-solubilizing bacteria, Microbacterium invictum, promotes re-establishment of vegetation in rocky wasteland by accelerating rock bio-weathering and reshaping soil bacterial community.</title>
        <authorList>
            <person name="Liu C."/>
        </authorList>
    </citation>
    <scope>NUCLEOTIDE SEQUENCE [LARGE SCALE GENOMIC DNA]</scope>
    <source>
        <strain evidence="8 9">X-18</strain>
    </source>
</reference>
<dbReference type="EC" id="3.1.-.-" evidence="6"/>
<evidence type="ECO:0000259" key="7">
    <source>
        <dbReference type="Pfam" id="PF01850"/>
    </source>
</evidence>
<dbReference type="Pfam" id="PF01850">
    <property type="entry name" value="PIN"/>
    <property type="match status" value="1"/>
</dbReference>
<name>A0ABZ0V8C8_9MICO</name>
<dbReference type="InterPro" id="IPR022907">
    <property type="entry name" value="VapC_family"/>
</dbReference>
<dbReference type="RefSeq" id="WP_322410009.1">
    <property type="nucleotide sequence ID" value="NZ_CP139779.1"/>
</dbReference>
<dbReference type="InterPro" id="IPR002716">
    <property type="entry name" value="PIN_dom"/>
</dbReference>
<organism evidence="8 9">
    <name type="scientific">Microbacterium invictum</name>
    <dbReference type="NCBI Taxonomy" id="515415"/>
    <lineage>
        <taxon>Bacteria</taxon>
        <taxon>Bacillati</taxon>
        <taxon>Actinomycetota</taxon>
        <taxon>Actinomycetes</taxon>
        <taxon>Micrococcales</taxon>
        <taxon>Microbacteriaceae</taxon>
        <taxon>Microbacterium</taxon>
    </lineage>
</organism>
<dbReference type="SUPFAM" id="SSF88723">
    <property type="entry name" value="PIN domain-like"/>
    <property type="match status" value="1"/>
</dbReference>
<comment type="cofactor">
    <cofactor evidence="6">
        <name>Mg(2+)</name>
        <dbReference type="ChEBI" id="CHEBI:18420"/>
    </cofactor>
</comment>
<evidence type="ECO:0000256" key="3">
    <source>
        <dbReference type="ARBA" id="ARBA00022723"/>
    </source>
</evidence>
<gene>
    <name evidence="6" type="primary">vapC</name>
    <name evidence="8" type="ORF">T9R20_14455</name>
</gene>
<keyword evidence="9" id="KW-1185">Reference proteome</keyword>
<dbReference type="CDD" id="cd09874">
    <property type="entry name" value="PIN_MT3492-like"/>
    <property type="match status" value="1"/>
</dbReference>
<comment type="similarity">
    <text evidence="6">Belongs to the PINc/VapC protein family.</text>
</comment>
<dbReference type="EMBL" id="CP139779">
    <property type="protein sequence ID" value="WQB69881.1"/>
    <property type="molecule type" value="Genomic_DNA"/>
</dbReference>
<dbReference type="Proteomes" id="UP001324533">
    <property type="component" value="Chromosome"/>
</dbReference>
<evidence type="ECO:0000256" key="2">
    <source>
        <dbReference type="ARBA" id="ARBA00022722"/>
    </source>
</evidence>
<evidence type="ECO:0000256" key="1">
    <source>
        <dbReference type="ARBA" id="ARBA00022649"/>
    </source>
</evidence>
<keyword evidence="4 6" id="KW-0378">Hydrolase</keyword>
<keyword evidence="5 6" id="KW-0460">Magnesium</keyword>
<evidence type="ECO:0000313" key="8">
    <source>
        <dbReference type="EMBL" id="WQB69881.1"/>
    </source>
</evidence>
<keyword evidence="1 6" id="KW-1277">Toxin-antitoxin system</keyword>
<feature type="binding site" evidence="6">
    <location>
        <position position="6"/>
    </location>
    <ligand>
        <name>Mg(2+)</name>
        <dbReference type="ChEBI" id="CHEBI:18420"/>
    </ligand>
</feature>
<dbReference type="Gene3D" id="3.40.50.1010">
    <property type="entry name" value="5'-nuclease"/>
    <property type="match status" value="1"/>
</dbReference>
<feature type="domain" description="PIN" evidence="7">
    <location>
        <begin position="4"/>
        <end position="120"/>
    </location>
</feature>
<evidence type="ECO:0000313" key="9">
    <source>
        <dbReference type="Proteomes" id="UP001324533"/>
    </source>
</evidence>
<evidence type="ECO:0000256" key="5">
    <source>
        <dbReference type="ARBA" id="ARBA00022842"/>
    </source>
</evidence>
<dbReference type="HAMAP" id="MF_00265">
    <property type="entry name" value="VapC_Nob1"/>
    <property type="match status" value="1"/>
</dbReference>
<protein>
    <recommendedName>
        <fullName evidence="6">Ribonuclease VapC</fullName>
        <shortName evidence="6">RNase VapC</shortName>
        <ecNumber evidence="6">3.1.-.-</ecNumber>
    </recommendedName>
    <alternativeName>
        <fullName evidence="6">Toxin VapC</fullName>
    </alternativeName>
</protein>
<proteinExistence type="inferred from homology"/>
<keyword evidence="6" id="KW-0800">Toxin</keyword>
<keyword evidence="3 6" id="KW-0479">Metal-binding</keyword>
<evidence type="ECO:0000256" key="6">
    <source>
        <dbReference type="HAMAP-Rule" id="MF_00265"/>
    </source>
</evidence>
<comment type="function">
    <text evidence="6">Toxic component of a toxin-antitoxin (TA) system. An RNase.</text>
</comment>
<accession>A0ABZ0V8C8</accession>
<evidence type="ECO:0000256" key="4">
    <source>
        <dbReference type="ARBA" id="ARBA00022801"/>
    </source>
</evidence>
<feature type="binding site" evidence="6">
    <location>
        <position position="91"/>
    </location>
    <ligand>
        <name>Mg(2+)</name>
        <dbReference type="ChEBI" id="CHEBI:18420"/>
    </ligand>
</feature>
<sequence>MAWYLDTSALTKLVVAEPESDALRRWLLDGEKTVVSSDLARTELVRSVRRVDPGLTVRAKTVLDSIILLQLSTAILERAALLDPSVLRSLDAVHLAAALEVGDDLEGLVAYDTRLADAAALLGIDVVAPG</sequence>
<keyword evidence="2 6" id="KW-0540">Nuclease</keyword>